<dbReference type="InterPro" id="IPR004871">
    <property type="entry name" value="RSE1/DDB1/CPSF1_C"/>
</dbReference>
<comment type="caution">
    <text evidence="7">The sequence shown here is derived from an EMBL/GenBank/DDBJ whole genome shotgun (WGS) entry which is preliminary data.</text>
</comment>
<protein>
    <recommendedName>
        <fullName evidence="9">DNA damage-binding protein 1</fullName>
    </recommendedName>
</protein>
<gene>
    <name evidence="7" type="ORF">PSTG_12041</name>
</gene>
<evidence type="ECO:0000256" key="1">
    <source>
        <dbReference type="ARBA" id="ARBA00004123"/>
    </source>
</evidence>
<dbReference type="Gene3D" id="2.130.10.10">
    <property type="entry name" value="YVTN repeat-like/Quinoprotein amine dehydrogenase"/>
    <property type="match status" value="3"/>
</dbReference>
<organism evidence="7 8">
    <name type="scientific">Puccinia striiformis f. sp. tritici PST-78</name>
    <dbReference type="NCBI Taxonomy" id="1165861"/>
    <lineage>
        <taxon>Eukaryota</taxon>
        <taxon>Fungi</taxon>
        <taxon>Dikarya</taxon>
        <taxon>Basidiomycota</taxon>
        <taxon>Pucciniomycotina</taxon>
        <taxon>Pucciniomycetes</taxon>
        <taxon>Pucciniales</taxon>
        <taxon>Pucciniaceae</taxon>
        <taxon>Puccinia</taxon>
    </lineage>
</organism>
<evidence type="ECO:0000313" key="8">
    <source>
        <dbReference type="Proteomes" id="UP000054564"/>
    </source>
</evidence>
<evidence type="ECO:0000256" key="3">
    <source>
        <dbReference type="SAM" id="MobiDB-lite"/>
    </source>
</evidence>
<dbReference type="InterPro" id="IPR050358">
    <property type="entry name" value="RSE1/DDB1/CFT1"/>
</dbReference>
<evidence type="ECO:0000313" key="7">
    <source>
        <dbReference type="EMBL" id="KNE94578.1"/>
    </source>
</evidence>
<dbReference type="InterPro" id="IPR015943">
    <property type="entry name" value="WD40/YVTN_repeat-like_dom_sf"/>
</dbReference>
<sequence length="1276" mass="140330">MLYLTHALHSTSTRHAIKADFIQPSIDALILGKHSVIEVYGIETEGLKLLHQSKVYDVIEHINSYKKLTDSTATLLVLTTNLSLFTLRYSPTTNTIITTAKISLQQIGARPADYIQTSIVDPHRRCVLVHALNGILHVIPLTPPSSKSIDPSIGKRKKVTNTTSTIGSKTSPHPNHNEPDCEIHRAYQIRLNEVNVQALSFAHLPSNNPPTLLIVYSNHLGDRVLRSRKIDLQLSNCEQELFRSYNCRDPVTGLIIPITLNDNSDNIINTGAILIGEESAELICFQINNNNSATIKGKTKATPTTISQRKLSAEQSVTVAHAIKIPLGAYTCFCKVDTLPQSWLLGDTYGNLILLSLTQSTTRGSPCLQYRHIGHVPSPEALVYIPQGFVFLASHYGDSQLLKLAFPLTSSDSGQTDSSPPEVITTFSNLAPISDFCITEDRKSMVNQIVTCSGAYRDGSLRVIKHGIGLSDSGSLELGGVQRLWALKSSRQYPLQPSGDFDDRLILSCADSTRFLALNEDGSIEEIDQFEDFQSDLPTVIAGNLSDPSSTNLRYSVQVTARKVTAGLPLSWEPDLGKSITSAALGSSICTVALKRQVYVLRVKNGVLVEEGTFELSNDISSLAIDPSENFVAAGQWVTNSVEIISLSTLARISRVNTGSDFMVNSLMMTNFERNESDSCRLLIGLGDGKMMNVGLDNNGMILEETQNKTTLGIRPIEFISIKNSTGSYVWANSDQPSMIDRNPNNGRFSYTPVTTSQGGWLSSATNLNTQFFQDSVVYASNNEIRIGKFNKNEKMNILKVSLGNEQPRRIAYSPDMRAYGVICIRLELDQKDGILHRIGSFKIFDDQNFQLLFNYEFLEFEQGSSLAAIKLGNDLSEHFVVGTGLIKSNESEAKMGRILAIRDVSTTTTERDFRLTHQGRLSGSVGGIAGLPGGMFVASANAFVHAFGMKEEDSETIMSDLNPSTPTKAGFKLLDTWGGGFVSQTVITNHNQILVGDLYKSLVLLEFDLFLLELVVKARDFSAMSVRPIGFIDSQTFVSADSEFNLFTVQHRHSTQNDHSEGDDHEEQDQDEEVQVDLVGHQDRLKSPGLGDPDDQILTQVGAFHLGENVNHFRPGSLVPKPIQSSLIANNHTVFVTSTGAVGFLATIHDHKIRDCLSQVYDHLSTNSSSCGNLNHSEHRTFKTKSRKIKSSGFIDGDFIEDLILNLSLPEIEKLGVQVQADDRFTHPETPDVKSLEFGGLGSDQKAVQDPASDRVSSTPFIRVLDYVSDLTRLH</sequence>
<dbReference type="PANTHER" id="PTHR10644">
    <property type="entry name" value="DNA REPAIR/RNA PROCESSING CPSF FAMILY"/>
    <property type="match status" value="1"/>
</dbReference>
<dbReference type="Gene3D" id="1.10.150.910">
    <property type="match status" value="1"/>
</dbReference>
<name>A0A0L0V5N8_9BASI</name>
<reference evidence="8" key="1">
    <citation type="submission" date="2014-03" db="EMBL/GenBank/DDBJ databases">
        <title>The Genome Sequence of Puccinia striiformis f. sp. tritici PST-78.</title>
        <authorList>
            <consortium name="The Broad Institute Genome Sequencing Platform"/>
            <person name="Cuomo C."/>
            <person name="Hulbert S."/>
            <person name="Chen X."/>
            <person name="Walker B."/>
            <person name="Young S.K."/>
            <person name="Zeng Q."/>
            <person name="Gargeya S."/>
            <person name="Fitzgerald M."/>
            <person name="Haas B."/>
            <person name="Abouelleil A."/>
            <person name="Alvarado L."/>
            <person name="Arachchi H.M."/>
            <person name="Berlin A.M."/>
            <person name="Chapman S.B."/>
            <person name="Goldberg J."/>
            <person name="Griggs A."/>
            <person name="Gujja S."/>
            <person name="Hansen M."/>
            <person name="Howarth C."/>
            <person name="Imamovic A."/>
            <person name="Larimer J."/>
            <person name="McCowan C."/>
            <person name="Montmayeur A."/>
            <person name="Murphy C."/>
            <person name="Neiman D."/>
            <person name="Pearson M."/>
            <person name="Priest M."/>
            <person name="Roberts A."/>
            <person name="Saif S."/>
            <person name="Shea T."/>
            <person name="Sisk P."/>
            <person name="Sykes S."/>
            <person name="Wortman J."/>
            <person name="Nusbaum C."/>
            <person name="Birren B."/>
        </authorList>
    </citation>
    <scope>NUCLEOTIDE SEQUENCE [LARGE SCALE GENOMIC DNA]</scope>
    <source>
        <strain evidence="8">race PST-78</strain>
    </source>
</reference>
<feature type="domain" description="RSE1/DDB1/CPSF1 second beta-propeller" evidence="6">
    <location>
        <begin position="473"/>
        <end position="789"/>
    </location>
</feature>
<keyword evidence="2" id="KW-0539">Nucleus</keyword>
<accession>A0A0L0V5N8</accession>
<comment type="subcellular location">
    <subcellularLocation>
        <location evidence="1">Nucleus</location>
    </subcellularLocation>
</comment>
<keyword evidence="8" id="KW-1185">Reference proteome</keyword>
<dbReference type="EMBL" id="AJIL01000113">
    <property type="protein sequence ID" value="KNE94578.1"/>
    <property type="molecule type" value="Genomic_DNA"/>
</dbReference>
<dbReference type="GO" id="GO:0003676">
    <property type="term" value="F:nucleic acid binding"/>
    <property type="evidence" value="ECO:0007669"/>
    <property type="project" value="InterPro"/>
</dbReference>
<feature type="region of interest" description="Disordered" evidence="3">
    <location>
        <begin position="147"/>
        <end position="179"/>
    </location>
</feature>
<dbReference type="InterPro" id="IPR058543">
    <property type="entry name" value="Beta-prop_RSE1/DDB1/CPSF1_2nd"/>
</dbReference>
<dbReference type="Pfam" id="PF03178">
    <property type="entry name" value="CPSF_A"/>
    <property type="match status" value="1"/>
</dbReference>
<dbReference type="AlphaFoldDB" id="A0A0L0V5N8"/>
<dbReference type="STRING" id="1165861.A0A0L0V5N8"/>
<dbReference type="Pfam" id="PF10433">
    <property type="entry name" value="Beta-prop_RSE1_1st"/>
    <property type="match status" value="1"/>
</dbReference>
<dbReference type="InterPro" id="IPR018846">
    <property type="entry name" value="Beta-prop_RSE1/DDB1/CPSF1_1st"/>
</dbReference>
<feature type="region of interest" description="Disordered" evidence="3">
    <location>
        <begin position="1053"/>
        <end position="1073"/>
    </location>
</feature>
<evidence type="ECO:0008006" key="9">
    <source>
        <dbReference type="Google" id="ProtNLM"/>
    </source>
</evidence>
<proteinExistence type="predicted"/>
<dbReference type="SUPFAM" id="SSF69322">
    <property type="entry name" value="Tricorn protease domain 2"/>
    <property type="match status" value="1"/>
</dbReference>
<dbReference type="Proteomes" id="UP000054564">
    <property type="component" value="Unassembled WGS sequence"/>
</dbReference>
<evidence type="ECO:0000256" key="2">
    <source>
        <dbReference type="ARBA" id="ARBA00023242"/>
    </source>
</evidence>
<dbReference type="Pfam" id="PF23726">
    <property type="entry name" value="Beta-prop_RSE1_2nd"/>
    <property type="match status" value="1"/>
</dbReference>
<feature type="domain" description="RSE1/DDB1/CPSF1 first beta-propeller" evidence="5">
    <location>
        <begin position="13"/>
        <end position="427"/>
    </location>
</feature>
<evidence type="ECO:0000259" key="6">
    <source>
        <dbReference type="Pfam" id="PF23726"/>
    </source>
</evidence>
<evidence type="ECO:0000259" key="5">
    <source>
        <dbReference type="Pfam" id="PF10433"/>
    </source>
</evidence>
<feature type="compositionally biased region" description="Acidic residues" evidence="3">
    <location>
        <begin position="1064"/>
        <end position="1073"/>
    </location>
</feature>
<evidence type="ECO:0000259" key="4">
    <source>
        <dbReference type="Pfam" id="PF03178"/>
    </source>
</evidence>
<dbReference type="SUPFAM" id="SSF50969">
    <property type="entry name" value="YVTN repeat-like/Quinoprotein amine dehydrogenase"/>
    <property type="match status" value="1"/>
</dbReference>
<feature type="compositionally biased region" description="Polar residues" evidence="3">
    <location>
        <begin position="160"/>
        <end position="174"/>
    </location>
</feature>
<dbReference type="GO" id="GO:0005634">
    <property type="term" value="C:nucleus"/>
    <property type="evidence" value="ECO:0007669"/>
    <property type="project" value="UniProtKB-SubCell"/>
</dbReference>
<dbReference type="OrthoDB" id="433457at2759"/>
<dbReference type="InterPro" id="IPR011044">
    <property type="entry name" value="Quino_amine_DH_bsu"/>
</dbReference>
<feature type="domain" description="RSE1/DDB1/CPSF1 C-terminal" evidence="4">
    <location>
        <begin position="841"/>
        <end position="1203"/>
    </location>
</feature>